<reference evidence="1 2" key="1">
    <citation type="journal article" date="2022" name="Int. J. Syst. Evol. Microbiol.">
        <title>Miniphocaeibacter halophilus sp. nov., an ammonium-tolerant acetate-producing bacterium isolated from a biogas system.</title>
        <authorList>
            <person name="Schnurer A."/>
            <person name="Singh A."/>
            <person name="Bi S."/>
            <person name="Qiao W."/>
            <person name="Westerholm M."/>
        </authorList>
    </citation>
    <scope>NUCLEOTIDE SEQUENCE [LARGE SCALE GENOMIC DNA]</scope>
    <source>
        <strain evidence="1 2">AMB_01</strain>
    </source>
</reference>
<accession>A0AC61MP94</accession>
<organism evidence="1 2">
    <name type="scientific">Miniphocaeibacter halophilus</name>
    <dbReference type="NCBI Taxonomy" id="2931922"/>
    <lineage>
        <taxon>Bacteria</taxon>
        <taxon>Bacillati</taxon>
        <taxon>Bacillota</taxon>
        <taxon>Tissierellia</taxon>
        <taxon>Tissierellales</taxon>
        <taxon>Peptoniphilaceae</taxon>
        <taxon>Miniphocaeibacter</taxon>
    </lineage>
</organism>
<name>A0AC61MP94_9FIRM</name>
<dbReference type="EMBL" id="CP066744">
    <property type="protein sequence ID" value="QQK07329.1"/>
    <property type="molecule type" value="Genomic_DNA"/>
</dbReference>
<evidence type="ECO:0000313" key="2">
    <source>
        <dbReference type="Proteomes" id="UP000595814"/>
    </source>
</evidence>
<evidence type="ECO:0000313" key="1">
    <source>
        <dbReference type="EMBL" id="QQK07329.1"/>
    </source>
</evidence>
<protein>
    <submittedName>
        <fullName evidence="1">Uncharacterized protein</fullName>
    </submittedName>
</protein>
<sequence>MVLKNRILKEQLLNNTVSHAYLFVSSSENILEEETKAFIYDLLGLELGEKFLSGNYVDFLEVLPDNKNIKIAEIRNVIKFLSTSPVEGKYKLVLIRNAEFFRKESANALLKILEEPPEYGKIILTTNNEEQIIKTIISRCQVVNLENNVQLYGGKNNQLNDILINSINRELLELARSKDYFNENKDDSYDIYTYFYNFFHDLLIYKNTKDIEEIIYKDNINIYKDIDVFNNENILKILDKILEIKNNFKINVNFQLSNEELLLYIMEEQNGRSSRNTLQKGR</sequence>
<dbReference type="Proteomes" id="UP000595814">
    <property type="component" value="Chromosome"/>
</dbReference>
<gene>
    <name evidence="1" type="ORF">JFY71_08380</name>
</gene>
<proteinExistence type="predicted"/>
<keyword evidence="2" id="KW-1185">Reference proteome</keyword>